<feature type="compositionally biased region" description="Basic and acidic residues" evidence="2">
    <location>
        <begin position="210"/>
        <end position="224"/>
    </location>
</feature>
<dbReference type="PROSITE" id="PS50090">
    <property type="entry name" value="MYB_LIKE"/>
    <property type="match status" value="2"/>
</dbReference>
<feature type="region of interest" description="Disordered" evidence="2">
    <location>
        <begin position="403"/>
        <end position="444"/>
    </location>
</feature>
<evidence type="ECO:0000259" key="3">
    <source>
        <dbReference type="PROSITE" id="PS50090"/>
    </source>
</evidence>
<dbReference type="PANTHER" id="PTHR44042:SF67">
    <property type="entry name" value="MYB-LIKE PROTEIN I"/>
    <property type="match status" value="1"/>
</dbReference>
<dbReference type="SMART" id="SM00717">
    <property type="entry name" value="SANT"/>
    <property type="match status" value="2"/>
</dbReference>
<comment type="caution">
    <text evidence="6">The sequence shown here is derived from an EMBL/GenBank/DDBJ whole genome shotgun (WGS) entry which is preliminary data.</text>
</comment>
<evidence type="ECO:0008006" key="8">
    <source>
        <dbReference type="Google" id="ProtNLM"/>
    </source>
</evidence>
<dbReference type="CDD" id="cd11660">
    <property type="entry name" value="SANT_TRF"/>
    <property type="match status" value="1"/>
</dbReference>
<evidence type="ECO:0000313" key="7">
    <source>
        <dbReference type="Proteomes" id="UP001530400"/>
    </source>
</evidence>
<feature type="compositionally biased region" description="Polar residues" evidence="2">
    <location>
        <begin position="425"/>
        <end position="444"/>
    </location>
</feature>
<evidence type="ECO:0000256" key="2">
    <source>
        <dbReference type="SAM" id="MobiDB-lite"/>
    </source>
</evidence>
<dbReference type="Pfam" id="PF00249">
    <property type="entry name" value="Myb_DNA-binding"/>
    <property type="match status" value="2"/>
</dbReference>
<feature type="compositionally biased region" description="Polar residues" evidence="2">
    <location>
        <begin position="227"/>
        <end position="242"/>
    </location>
</feature>
<dbReference type="PROSITE" id="PS51293">
    <property type="entry name" value="SANT"/>
    <property type="match status" value="1"/>
</dbReference>
<evidence type="ECO:0000259" key="4">
    <source>
        <dbReference type="PROSITE" id="PS51293"/>
    </source>
</evidence>
<dbReference type="EMBL" id="JALLPJ020001231">
    <property type="protein sequence ID" value="KAL3773484.1"/>
    <property type="molecule type" value="Genomic_DNA"/>
</dbReference>
<feature type="domain" description="HTH myb-type" evidence="5">
    <location>
        <begin position="305"/>
        <end position="361"/>
    </location>
</feature>
<dbReference type="InterPro" id="IPR017930">
    <property type="entry name" value="Myb_dom"/>
</dbReference>
<feature type="region of interest" description="Disordered" evidence="2">
    <location>
        <begin position="13"/>
        <end position="36"/>
    </location>
</feature>
<evidence type="ECO:0000313" key="6">
    <source>
        <dbReference type="EMBL" id="KAL3773484.1"/>
    </source>
</evidence>
<organism evidence="6 7">
    <name type="scientific">Cyclotella atomus</name>
    <dbReference type="NCBI Taxonomy" id="382360"/>
    <lineage>
        <taxon>Eukaryota</taxon>
        <taxon>Sar</taxon>
        <taxon>Stramenopiles</taxon>
        <taxon>Ochrophyta</taxon>
        <taxon>Bacillariophyta</taxon>
        <taxon>Coscinodiscophyceae</taxon>
        <taxon>Thalassiosirophycidae</taxon>
        <taxon>Stephanodiscales</taxon>
        <taxon>Stephanodiscaceae</taxon>
        <taxon>Cyclotella</taxon>
    </lineage>
</organism>
<feature type="domain" description="SANT" evidence="4">
    <location>
        <begin position="33"/>
        <end position="85"/>
    </location>
</feature>
<dbReference type="Gene3D" id="1.10.10.60">
    <property type="entry name" value="Homeodomain-like"/>
    <property type="match status" value="2"/>
</dbReference>
<feature type="domain" description="Myb-like" evidence="3">
    <location>
        <begin position="35"/>
        <end position="81"/>
    </location>
</feature>
<protein>
    <recommendedName>
        <fullName evidence="8">Myb-like domain-containing protein</fullName>
    </recommendedName>
</protein>
<feature type="domain" description="Myb-like" evidence="3">
    <location>
        <begin position="305"/>
        <end position="357"/>
    </location>
</feature>
<dbReference type="InterPro" id="IPR017884">
    <property type="entry name" value="SANT_dom"/>
</dbReference>
<proteinExistence type="predicted"/>
<feature type="region of interest" description="Disordered" evidence="2">
    <location>
        <begin position="126"/>
        <end position="167"/>
    </location>
</feature>
<gene>
    <name evidence="6" type="ORF">ACHAWO_012745</name>
</gene>
<dbReference type="AlphaFoldDB" id="A0ABD3NBP7"/>
<feature type="compositionally biased region" description="Low complexity" evidence="2">
    <location>
        <begin position="301"/>
        <end position="310"/>
    </location>
</feature>
<accession>A0ABD3NBP7</accession>
<feature type="compositionally biased region" description="Low complexity" evidence="2">
    <location>
        <begin position="26"/>
        <end position="35"/>
    </location>
</feature>
<name>A0ABD3NBP7_9STRA</name>
<dbReference type="Proteomes" id="UP001530400">
    <property type="component" value="Unassembled WGS sequence"/>
</dbReference>
<feature type="domain" description="HTH myb-type" evidence="5">
    <location>
        <begin position="35"/>
        <end position="85"/>
    </location>
</feature>
<dbReference type="InterPro" id="IPR001005">
    <property type="entry name" value="SANT/Myb"/>
</dbReference>
<feature type="region of interest" description="Disordered" evidence="2">
    <location>
        <begin position="209"/>
        <end position="315"/>
    </location>
</feature>
<dbReference type="CDD" id="cd00167">
    <property type="entry name" value="SANT"/>
    <property type="match status" value="1"/>
</dbReference>
<keyword evidence="7" id="KW-1185">Reference proteome</keyword>
<dbReference type="InterPro" id="IPR009057">
    <property type="entry name" value="Homeodomain-like_sf"/>
</dbReference>
<feature type="coiled-coil region" evidence="1">
    <location>
        <begin position="479"/>
        <end position="506"/>
    </location>
</feature>
<reference evidence="6 7" key="1">
    <citation type="submission" date="2024-10" db="EMBL/GenBank/DDBJ databases">
        <title>Updated reference genomes for cyclostephanoid diatoms.</title>
        <authorList>
            <person name="Roberts W.R."/>
            <person name="Alverson A.J."/>
        </authorList>
    </citation>
    <scope>NUCLEOTIDE SEQUENCE [LARGE SCALE GENOMIC DNA]</scope>
    <source>
        <strain evidence="6 7">AJA010-31</strain>
    </source>
</reference>
<dbReference type="PANTHER" id="PTHR44042">
    <property type="entry name" value="DUPLICATED HOMEODOMAIN-LIKE SUPERFAMILY PROTEIN-RELATED"/>
    <property type="match status" value="1"/>
</dbReference>
<evidence type="ECO:0000256" key="1">
    <source>
        <dbReference type="SAM" id="Coils"/>
    </source>
</evidence>
<dbReference type="PROSITE" id="PS51294">
    <property type="entry name" value="HTH_MYB"/>
    <property type="match status" value="2"/>
</dbReference>
<sequence length="513" mass="57100">MNPQELVAAAAELSNSKLPSKEQDPSAKPAAPPAKGSWSDIEVSAFIRGLLMHGEGKWVAIAKVVETRTSTQCKSKAQKVKDTQPQVWEKLMHRFKENEMKAGHGYVLEDHNDTLVSSLIELVKAPGKQSKNKRRPPFNPKVQADSSREEHIKGNPAKINGNSADVKEKQRGVADNLLMLANVARDDTSTESTQDNVSVIAVNEANTSQVKRDTAANDTKDDMPSLHVNTSAFPTKAQLSKGQSKEEDISTDGSPIDNPLESSKIETGKVQGNADTSRTRRKRTSSPSFSESTEKKKQKKQPQSAPATAQGPWTDEEKVALRKGILFLGIGKWSTISREYLTTRNGVQIKSHAQKLKNYHTREWEALLWIYENETLEFKMKWLDNYEKTKGFKEDDDYITDLPSLPQHKNGVRNDALSNDPEHVPQSTTKTSSANSSDSTACPNVPDIQNISLATLRRLVSRLSPAELAYVAPSRDRELIELRRDNNKLLEENASLTCDIEKLQLKLAMKRVL</sequence>
<keyword evidence="1" id="KW-0175">Coiled coil</keyword>
<dbReference type="SUPFAM" id="SSF46689">
    <property type="entry name" value="Homeodomain-like"/>
    <property type="match status" value="2"/>
</dbReference>
<evidence type="ECO:0000259" key="5">
    <source>
        <dbReference type="PROSITE" id="PS51294"/>
    </source>
</evidence>